<evidence type="ECO:0000256" key="3">
    <source>
        <dbReference type="ARBA" id="ARBA00010763"/>
    </source>
</evidence>
<comment type="catalytic activity">
    <reaction evidence="6">
        <text>adenylyl-molybdopterin + molybdate = Mo-molybdopterin + AMP + H(+)</text>
        <dbReference type="Rhea" id="RHEA:35047"/>
        <dbReference type="ChEBI" id="CHEBI:15378"/>
        <dbReference type="ChEBI" id="CHEBI:36264"/>
        <dbReference type="ChEBI" id="CHEBI:62727"/>
        <dbReference type="ChEBI" id="CHEBI:71302"/>
        <dbReference type="ChEBI" id="CHEBI:456215"/>
        <dbReference type="EC" id="2.10.1.1"/>
    </reaction>
</comment>
<dbReference type="PANTHER" id="PTHR10192">
    <property type="entry name" value="MOLYBDOPTERIN BIOSYNTHESIS PROTEIN"/>
    <property type="match status" value="1"/>
</dbReference>
<dbReference type="Pfam" id="PF03454">
    <property type="entry name" value="MoeA_C"/>
    <property type="match status" value="1"/>
</dbReference>
<dbReference type="Gene3D" id="2.170.190.11">
    <property type="entry name" value="Molybdopterin biosynthesis moea protein, domain 3"/>
    <property type="match status" value="1"/>
</dbReference>
<name>A0ABP5FYN2_9MICO</name>
<dbReference type="Pfam" id="PF03453">
    <property type="entry name" value="MoeA_N"/>
    <property type="match status" value="1"/>
</dbReference>
<dbReference type="InterPro" id="IPR036425">
    <property type="entry name" value="MoaB/Mog-like_dom_sf"/>
</dbReference>
<comment type="function">
    <text evidence="1 7">Catalyzes the insertion of molybdate into adenylated molybdopterin with the concomitant release of AMP.</text>
</comment>
<evidence type="ECO:0000256" key="5">
    <source>
        <dbReference type="ARBA" id="ARBA00023150"/>
    </source>
</evidence>
<dbReference type="Gene3D" id="2.40.340.10">
    <property type="entry name" value="MoeA, C-terminal, domain IV"/>
    <property type="match status" value="1"/>
</dbReference>
<keyword evidence="7" id="KW-0479">Metal-binding</keyword>
<keyword evidence="10" id="KW-1185">Reference proteome</keyword>
<comment type="pathway">
    <text evidence="2 7">Cofactor biosynthesis; molybdopterin biosynthesis.</text>
</comment>
<evidence type="ECO:0000256" key="7">
    <source>
        <dbReference type="RuleBase" id="RU365090"/>
    </source>
</evidence>
<dbReference type="NCBIfam" id="NF045515">
    <property type="entry name" value="Glp_gephyrin"/>
    <property type="match status" value="1"/>
</dbReference>
<comment type="similarity">
    <text evidence="3 7">Belongs to the MoeA family.</text>
</comment>
<dbReference type="PANTHER" id="PTHR10192:SF5">
    <property type="entry name" value="GEPHYRIN"/>
    <property type="match status" value="1"/>
</dbReference>
<dbReference type="SUPFAM" id="SSF53218">
    <property type="entry name" value="Molybdenum cofactor biosynthesis proteins"/>
    <property type="match status" value="1"/>
</dbReference>
<evidence type="ECO:0000256" key="4">
    <source>
        <dbReference type="ARBA" id="ARBA00022505"/>
    </source>
</evidence>
<dbReference type="InterPro" id="IPR001453">
    <property type="entry name" value="MoaB/Mog_dom"/>
</dbReference>
<evidence type="ECO:0000256" key="2">
    <source>
        <dbReference type="ARBA" id="ARBA00005046"/>
    </source>
</evidence>
<feature type="domain" description="MoaB/Mog" evidence="8">
    <location>
        <begin position="183"/>
        <end position="320"/>
    </location>
</feature>
<keyword evidence="4 7" id="KW-0500">Molybdenum</keyword>
<keyword evidence="7" id="KW-0808">Transferase</keyword>
<dbReference type="SMART" id="SM00852">
    <property type="entry name" value="MoCF_biosynth"/>
    <property type="match status" value="1"/>
</dbReference>
<dbReference type="RefSeq" id="WP_344372366.1">
    <property type="nucleotide sequence ID" value="NZ_BAAAPW010000002.1"/>
</dbReference>
<comment type="caution">
    <text evidence="9">The sequence shown here is derived from an EMBL/GenBank/DDBJ whole genome shotgun (WGS) entry which is preliminary data.</text>
</comment>
<dbReference type="CDD" id="cd00887">
    <property type="entry name" value="MoeA"/>
    <property type="match status" value="1"/>
</dbReference>
<dbReference type="SUPFAM" id="SSF63867">
    <property type="entry name" value="MoeA C-terminal domain-like"/>
    <property type="match status" value="1"/>
</dbReference>
<dbReference type="InterPro" id="IPR038987">
    <property type="entry name" value="MoeA-like"/>
</dbReference>
<dbReference type="EMBL" id="BAAAPW010000002">
    <property type="protein sequence ID" value="GAA2034899.1"/>
    <property type="molecule type" value="Genomic_DNA"/>
</dbReference>
<proteinExistence type="inferred from homology"/>
<dbReference type="InterPro" id="IPR005110">
    <property type="entry name" value="MoeA_linker/N"/>
</dbReference>
<dbReference type="InterPro" id="IPR036688">
    <property type="entry name" value="MoeA_C_domain_IV_sf"/>
</dbReference>
<evidence type="ECO:0000313" key="9">
    <source>
        <dbReference type="EMBL" id="GAA2034899.1"/>
    </source>
</evidence>
<dbReference type="Gene3D" id="3.40.980.10">
    <property type="entry name" value="MoaB/Mog-like domain"/>
    <property type="match status" value="1"/>
</dbReference>
<dbReference type="Pfam" id="PF00994">
    <property type="entry name" value="MoCF_biosynth"/>
    <property type="match status" value="1"/>
</dbReference>
<keyword evidence="5 7" id="KW-0501">Molybdenum cofactor biosynthesis</keyword>
<evidence type="ECO:0000256" key="1">
    <source>
        <dbReference type="ARBA" id="ARBA00002901"/>
    </source>
</evidence>
<reference evidence="10" key="1">
    <citation type="journal article" date="2019" name="Int. J. Syst. Evol. Microbiol.">
        <title>The Global Catalogue of Microorganisms (GCM) 10K type strain sequencing project: providing services to taxonomists for standard genome sequencing and annotation.</title>
        <authorList>
            <consortium name="The Broad Institute Genomics Platform"/>
            <consortium name="The Broad Institute Genome Sequencing Center for Infectious Disease"/>
            <person name="Wu L."/>
            <person name="Ma J."/>
        </authorList>
    </citation>
    <scope>NUCLEOTIDE SEQUENCE [LARGE SCALE GENOMIC DNA]</scope>
    <source>
        <strain evidence="10">JCM 15672</strain>
    </source>
</reference>
<dbReference type="InterPro" id="IPR005111">
    <property type="entry name" value="MoeA_C_domain_IV"/>
</dbReference>
<evidence type="ECO:0000313" key="10">
    <source>
        <dbReference type="Proteomes" id="UP001501196"/>
    </source>
</evidence>
<comment type="cofactor">
    <cofactor evidence="7">
        <name>Mg(2+)</name>
        <dbReference type="ChEBI" id="CHEBI:18420"/>
    </cofactor>
</comment>
<dbReference type="Gene3D" id="3.90.105.10">
    <property type="entry name" value="Molybdopterin biosynthesis moea protein, domain 2"/>
    <property type="match status" value="1"/>
</dbReference>
<protein>
    <recommendedName>
        <fullName evidence="7">Molybdopterin molybdenumtransferase</fullName>
        <ecNumber evidence="7">2.10.1.1</ecNumber>
    </recommendedName>
</protein>
<gene>
    <name evidence="9" type="ORF">GCM10009819_19080</name>
</gene>
<dbReference type="NCBIfam" id="TIGR00177">
    <property type="entry name" value="molyb_syn"/>
    <property type="match status" value="1"/>
</dbReference>
<dbReference type="SUPFAM" id="SSF63882">
    <property type="entry name" value="MoeA N-terminal region -like"/>
    <property type="match status" value="1"/>
</dbReference>
<accession>A0ABP5FYN2</accession>
<dbReference type="EC" id="2.10.1.1" evidence="7"/>
<keyword evidence="7" id="KW-0460">Magnesium</keyword>
<dbReference type="InterPro" id="IPR036135">
    <property type="entry name" value="MoeA_linker/N_sf"/>
</dbReference>
<evidence type="ECO:0000256" key="6">
    <source>
        <dbReference type="ARBA" id="ARBA00047317"/>
    </source>
</evidence>
<dbReference type="Proteomes" id="UP001501196">
    <property type="component" value="Unassembled WGS sequence"/>
</dbReference>
<sequence length="399" mass="40461">MARIPFDEHARFVRSLLAPLGARPTERVSLQHALGRITASPVESAIDLPPFRNSQMDGVAVRAADVAGAPVDLPVAGESAAAPGTPAALAAGTAMRIMTGAPVPEGADAVVPVEDTEPVGDGSARVRVLRGRDAGEYVREAGSDLRAGADVLPAGIRLESRHLAAAAASGRTELLVRERLRVAVVSTGSELVEPGAELGPGELPDANGVALRAAVAAAGAVVVHAGRVRDDVARLRAELDAAVDAGAELILTSGGISQGAYEVVRELIEPNGGWVGSVAMQPGGPQATGIHRGVPLIAFPGNPVSAQLSFALFVAPSLRAIAGLPAAPTERMPLAGPVRSIAGRRQFLRGRRTADGLAEPVGGPGSHLVAALAASELLIVIPDDAEAVAAGELVDTVFL</sequence>
<organism evidence="9 10">
    <name type="scientific">Agromyces tropicus</name>
    <dbReference type="NCBI Taxonomy" id="555371"/>
    <lineage>
        <taxon>Bacteria</taxon>
        <taxon>Bacillati</taxon>
        <taxon>Actinomycetota</taxon>
        <taxon>Actinomycetes</taxon>
        <taxon>Micrococcales</taxon>
        <taxon>Microbacteriaceae</taxon>
        <taxon>Agromyces</taxon>
    </lineage>
</organism>
<evidence type="ECO:0000259" key="8">
    <source>
        <dbReference type="SMART" id="SM00852"/>
    </source>
</evidence>